<dbReference type="InterPro" id="IPR036680">
    <property type="entry name" value="SPOR-like_sf"/>
</dbReference>
<dbReference type="Proteomes" id="UP000191110">
    <property type="component" value="Unassembled WGS sequence"/>
</dbReference>
<reference evidence="2 3" key="1">
    <citation type="submission" date="2016-11" db="EMBL/GenBank/DDBJ databases">
        <title>Mixed transmission modes and dynamic genome evolution in an obligate animal-bacterial symbiosis.</title>
        <authorList>
            <person name="Russell S.L."/>
            <person name="Corbett-Detig R.B."/>
            <person name="Cavanaugh C.M."/>
        </authorList>
    </citation>
    <scope>NUCLEOTIDE SEQUENCE [LARGE SCALE GENOMIC DNA]</scope>
    <source>
        <strain evidence="2">Sveles-Q1</strain>
    </source>
</reference>
<dbReference type="Gene3D" id="1.25.40.10">
    <property type="entry name" value="Tetratricopeptide repeat domain"/>
    <property type="match status" value="1"/>
</dbReference>
<dbReference type="EMBL" id="MPRL01000028">
    <property type="protein sequence ID" value="OOZ40294.1"/>
    <property type="molecule type" value="Genomic_DNA"/>
</dbReference>
<accession>A0A1T2L5F3</accession>
<comment type="caution">
    <text evidence="2">The sequence shown here is derived from an EMBL/GenBank/DDBJ whole genome shotgun (WGS) entry which is preliminary data.</text>
</comment>
<evidence type="ECO:0000259" key="1">
    <source>
        <dbReference type="Pfam" id="PF05036"/>
    </source>
</evidence>
<name>A0A1T2L5F3_9GAMM</name>
<dbReference type="AlphaFoldDB" id="A0A1T2L5F3"/>
<evidence type="ECO:0000313" key="2">
    <source>
        <dbReference type="EMBL" id="OOZ40294.1"/>
    </source>
</evidence>
<dbReference type="SUPFAM" id="SSF48452">
    <property type="entry name" value="TPR-like"/>
    <property type="match status" value="1"/>
</dbReference>
<dbReference type="OrthoDB" id="8558195at2"/>
<gene>
    <name evidence="2" type="ORF">BOW53_08280</name>
</gene>
<feature type="domain" description="SPOR" evidence="1">
    <location>
        <begin position="190"/>
        <end position="237"/>
    </location>
</feature>
<organism evidence="2 3">
    <name type="scientific">Solemya pervernicosa gill symbiont</name>
    <dbReference type="NCBI Taxonomy" id="642797"/>
    <lineage>
        <taxon>Bacteria</taxon>
        <taxon>Pseudomonadati</taxon>
        <taxon>Pseudomonadota</taxon>
        <taxon>Gammaproteobacteria</taxon>
        <taxon>sulfur-oxidizing symbionts</taxon>
    </lineage>
</organism>
<keyword evidence="3" id="KW-1185">Reference proteome</keyword>
<dbReference type="Pfam" id="PF05036">
    <property type="entry name" value="SPOR"/>
    <property type="match status" value="1"/>
</dbReference>
<proteinExistence type="predicted"/>
<dbReference type="InterPro" id="IPR007730">
    <property type="entry name" value="SPOR-like_dom"/>
</dbReference>
<dbReference type="GO" id="GO:0042834">
    <property type="term" value="F:peptidoglycan binding"/>
    <property type="evidence" value="ECO:0007669"/>
    <property type="project" value="InterPro"/>
</dbReference>
<dbReference type="InterPro" id="IPR011990">
    <property type="entry name" value="TPR-like_helical_dom_sf"/>
</dbReference>
<protein>
    <recommendedName>
        <fullName evidence="1">SPOR domain-containing protein</fullName>
    </recommendedName>
</protein>
<sequence>MYITIQRLRTLLAVALLLPLLLINIGSAAAEVRMIEDILPTVEQSSVTLQIRFSTAMQYLSHAPHSHGKELQISLRPRDIRIDSDNMLIGEEQVTWDSSRDVPLDEVRYEGRGQDDYTLIVSFSRVTDYEVNPDPDMQGLTIRLPRVTSATPKPSTSKAATLVSLPYVINLESSLKPIDLADHASLKQHARRQAYVVDFEQNQRTWYRLRLGFFATRSEASEMLKQLTANYPKAWVARASQSEVEKKTETAAVKPVATPLATRPPLPLERIESLMEEARKAMLGSDYGRAIRIYARLIEHKENPKGQQALELLGSARERNGQLAQAKAAYEQYLSLYPEGEPAERVRQRLAALISAPDRPKESLRAAKGKRTIDEAQWTLFGGFSQYYRRDINSIDEEESTVNQSSLSTDLDVTSRRRSHDSEFRTRFTGGYLHDFLNDGEDNESRISSLYAEASHKPSGLSGRVGRQTRSSGGVLGRFDGGLLSYQATSWGKLNMVAGFPVDRTSDPLTTDRNFVGASIDLGTFFNAWDFSPFIIEQRVADITDRRAVGAELRYFHPERSLLGLVDYDISYDELNTVMLLGNWKIGSHSNINLTLDHRLTPILTTRNAIQGQLVEGVEQLLSSFTESEIRQLAVDRTARSNTAVFGFSTPISEQVQLNADITATNLQGTPASGGVEAIPGTGNEYYYNMQLMGSNLIKQGDTAVLGLRFADGSTSSTTTMLLNTRYPITSNWRLNPRVKLSYRDNKNDGRTQWTLSPAVRMDYRWKRRIHFELEASGDWSTEQLASDTTNTHGYYLTAGYRIDF</sequence>
<evidence type="ECO:0000313" key="3">
    <source>
        <dbReference type="Proteomes" id="UP000191110"/>
    </source>
</evidence>
<dbReference type="Gene3D" id="3.30.70.1070">
    <property type="entry name" value="Sporulation related repeat"/>
    <property type="match status" value="1"/>
</dbReference>
<dbReference type="RefSeq" id="WP_078483619.1">
    <property type="nucleotide sequence ID" value="NZ_MPRL01000028.1"/>
</dbReference>